<protein>
    <submittedName>
        <fullName evidence="1">Uncharacterized protein</fullName>
    </submittedName>
</protein>
<reference evidence="1" key="1">
    <citation type="submission" date="2018-05" db="EMBL/GenBank/DDBJ databases">
        <authorList>
            <person name="Lanie J.A."/>
            <person name="Ng W.-L."/>
            <person name="Kazmierczak K.M."/>
            <person name="Andrzejewski T.M."/>
            <person name="Davidsen T.M."/>
            <person name="Wayne K.J."/>
            <person name="Tettelin H."/>
            <person name="Glass J.I."/>
            <person name="Rusch D."/>
            <person name="Podicherti R."/>
            <person name="Tsui H.-C.T."/>
            <person name="Winkler M.E."/>
        </authorList>
    </citation>
    <scope>NUCLEOTIDE SEQUENCE</scope>
</reference>
<dbReference type="AlphaFoldDB" id="A0A383ENS8"/>
<evidence type="ECO:0000313" key="1">
    <source>
        <dbReference type="EMBL" id="SVE58572.1"/>
    </source>
</evidence>
<accession>A0A383ENS8</accession>
<proteinExistence type="predicted"/>
<dbReference type="EMBL" id="UINC01227614">
    <property type="protein sequence ID" value="SVE58572.1"/>
    <property type="molecule type" value="Genomic_DNA"/>
</dbReference>
<gene>
    <name evidence="1" type="ORF">METZ01_LOCUS511426</name>
</gene>
<name>A0A383ENS8_9ZZZZ</name>
<sequence>MSKKERRRNKEWANNYSDEEFEEFEEEEEKYE</sequence>
<organism evidence="1">
    <name type="scientific">marine metagenome</name>
    <dbReference type="NCBI Taxonomy" id="408172"/>
    <lineage>
        <taxon>unclassified sequences</taxon>
        <taxon>metagenomes</taxon>
        <taxon>ecological metagenomes</taxon>
    </lineage>
</organism>